<gene>
    <name evidence="2" type="ORF">DERYTH_LOCUS25719</name>
</gene>
<feature type="non-terminal residue" evidence="2">
    <location>
        <position position="51"/>
    </location>
</feature>
<feature type="compositionally biased region" description="Acidic residues" evidence="1">
    <location>
        <begin position="39"/>
        <end position="51"/>
    </location>
</feature>
<evidence type="ECO:0000313" key="3">
    <source>
        <dbReference type="Proteomes" id="UP000789405"/>
    </source>
</evidence>
<name>A0A9N9PG21_9GLOM</name>
<reference evidence="2" key="1">
    <citation type="submission" date="2021-06" db="EMBL/GenBank/DDBJ databases">
        <authorList>
            <person name="Kallberg Y."/>
            <person name="Tangrot J."/>
            <person name="Rosling A."/>
        </authorList>
    </citation>
    <scope>NUCLEOTIDE SEQUENCE</scope>
    <source>
        <strain evidence="2">MA453B</strain>
    </source>
</reference>
<evidence type="ECO:0000256" key="1">
    <source>
        <dbReference type="SAM" id="MobiDB-lite"/>
    </source>
</evidence>
<proteinExistence type="predicted"/>
<accession>A0A9N9PG21</accession>
<sequence length="51" mass="5783">MDNFTIQVIDGIEMIYEEDLECLKRLESFESVGTVDSLTSDEESDAEYDSA</sequence>
<feature type="region of interest" description="Disordered" evidence="1">
    <location>
        <begin position="32"/>
        <end position="51"/>
    </location>
</feature>
<evidence type="ECO:0000313" key="2">
    <source>
        <dbReference type="EMBL" id="CAG8812950.1"/>
    </source>
</evidence>
<keyword evidence="3" id="KW-1185">Reference proteome</keyword>
<dbReference type="AlphaFoldDB" id="A0A9N9PG21"/>
<organism evidence="2 3">
    <name type="scientific">Dentiscutata erythropus</name>
    <dbReference type="NCBI Taxonomy" id="1348616"/>
    <lineage>
        <taxon>Eukaryota</taxon>
        <taxon>Fungi</taxon>
        <taxon>Fungi incertae sedis</taxon>
        <taxon>Mucoromycota</taxon>
        <taxon>Glomeromycotina</taxon>
        <taxon>Glomeromycetes</taxon>
        <taxon>Diversisporales</taxon>
        <taxon>Gigasporaceae</taxon>
        <taxon>Dentiscutata</taxon>
    </lineage>
</organism>
<dbReference type="OrthoDB" id="2410528at2759"/>
<protein>
    <submittedName>
        <fullName evidence="2">27254_t:CDS:1</fullName>
    </submittedName>
</protein>
<comment type="caution">
    <text evidence="2">The sequence shown here is derived from an EMBL/GenBank/DDBJ whole genome shotgun (WGS) entry which is preliminary data.</text>
</comment>
<dbReference type="EMBL" id="CAJVPY010049464">
    <property type="protein sequence ID" value="CAG8812950.1"/>
    <property type="molecule type" value="Genomic_DNA"/>
</dbReference>
<dbReference type="Proteomes" id="UP000789405">
    <property type="component" value="Unassembled WGS sequence"/>
</dbReference>